<evidence type="ECO:0000256" key="3">
    <source>
        <dbReference type="ARBA" id="ARBA00022695"/>
    </source>
</evidence>
<dbReference type="EMBL" id="JBANFI010000001">
    <property type="protein sequence ID" value="MFK7159872.1"/>
    <property type="molecule type" value="Genomic_DNA"/>
</dbReference>
<gene>
    <name evidence="11 14" type="primary">dnaX</name>
    <name evidence="14" type="ORF">V6U78_02315</name>
</gene>
<keyword evidence="8 11" id="KW-0067">ATP-binding</keyword>
<dbReference type="CDD" id="cd18137">
    <property type="entry name" value="HLD_clamp_pol_III_gamma_tau"/>
    <property type="match status" value="1"/>
</dbReference>
<name>A0ABW8PUC5_9GAMM</name>
<dbReference type="InterPro" id="IPR045085">
    <property type="entry name" value="HLD_clamp_pol_III_gamma_tau"/>
</dbReference>
<dbReference type="EC" id="2.7.7.7" evidence="11"/>
<dbReference type="Pfam" id="PF13177">
    <property type="entry name" value="DNA_pol3_delta2"/>
    <property type="match status" value="1"/>
</dbReference>
<dbReference type="SMART" id="SM00382">
    <property type="entry name" value="AAA"/>
    <property type="match status" value="1"/>
</dbReference>
<keyword evidence="7" id="KW-0862">Zinc</keyword>
<evidence type="ECO:0000313" key="15">
    <source>
        <dbReference type="Proteomes" id="UP001621714"/>
    </source>
</evidence>
<dbReference type="SUPFAM" id="SSF48019">
    <property type="entry name" value="post-AAA+ oligomerization domain-like"/>
    <property type="match status" value="1"/>
</dbReference>
<dbReference type="PANTHER" id="PTHR11669">
    <property type="entry name" value="REPLICATION FACTOR C / DNA POLYMERASE III GAMMA-TAU SUBUNIT"/>
    <property type="match status" value="1"/>
</dbReference>
<evidence type="ECO:0000256" key="2">
    <source>
        <dbReference type="ARBA" id="ARBA00022679"/>
    </source>
</evidence>
<feature type="region of interest" description="Disordered" evidence="12">
    <location>
        <begin position="367"/>
        <end position="448"/>
    </location>
</feature>
<evidence type="ECO:0000256" key="9">
    <source>
        <dbReference type="ARBA" id="ARBA00022932"/>
    </source>
</evidence>
<keyword evidence="15" id="KW-1185">Reference proteome</keyword>
<sequence>MSYQVLARKWRPKNFHQLVGQDQVRTALVNALDQDRLHHAYLFTGTRGVGKTTLARILAKCLNCETGMTSQPCGVCSACSEIDAGRFVDLIEVDAASRTKVEDTRELLDNVQYAPTRGRFKVYLIDEVHMLSTHSFNALLKTLEEPPPHVKFLLATTDPQKLPVTVLSRCLQFQLKNMSPEKIVGHLQHLLQEEQVGYEEPALWLLARAADGSMRDALSLTDQAIAYGDGYLATAQIAQLLGVLDHRHLLELLEALIAQDAAGLLAQVAELAQQAPDFAAVLQELASLLHRMTLAQCAPAALPPDVQHREKLLGYARQLPAEDLQLFYQIAIEGRRDLPLAPDPRTGLEMTLLRMLAFKPQGIPELPAMPLPSLSPPPVEEEVHSPKQSAADVLPASSSAAELTDVSSDASPPATQNRPPWEAQVEEEALHQPPSSPSAASRPTTETAEPLAVTLSAALPEVSSVIAPSPAVEPHLIIEPHPVAASRPEEPQLEEAHPEEAHQEETQPAVIASPTPSSSLVLEDNESWLRVFDQLPLNGWQSAQLRQLCLLSRQQQQLVFGLPPQAAAFFDASMQDTLAELLQPYCPWAEGRQPQIVIQADQQLGLDSVILRRQKNQQQRLEQTEQALRQHPQVQELQALFDAELDVQTLQPRARQE</sequence>
<keyword evidence="5" id="KW-0479">Metal-binding</keyword>
<keyword evidence="4 11" id="KW-0235">DNA replication</keyword>
<keyword evidence="3 11" id="KW-0548">Nucleotidyltransferase</keyword>
<comment type="caution">
    <text evidence="14">The sequence shown here is derived from an EMBL/GenBank/DDBJ whole genome shotgun (WGS) entry which is preliminary data.</text>
</comment>
<keyword evidence="6 11" id="KW-0547">Nucleotide-binding</keyword>
<dbReference type="GO" id="GO:0003887">
    <property type="term" value="F:DNA-directed DNA polymerase activity"/>
    <property type="evidence" value="ECO:0007669"/>
    <property type="project" value="UniProtKB-EC"/>
</dbReference>
<feature type="domain" description="AAA+ ATPase" evidence="13">
    <location>
        <begin position="37"/>
        <end position="179"/>
    </location>
</feature>
<comment type="subunit">
    <text evidence="11">DNA polymerase III contains a core (composed of alpha, epsilon and theta chains) that associates with a tau subunit. This core dimerizes to form the POLIII' complex. PolIII' associates with the gamma complex (composed of gamma, delta, delta', psi and chi chains) and with the beta chain to form the complete DNA polymerase III complex.</text>
</comment>
<dbReference type="Gene3D" id="3.30.300.150">
    <property type="entry name" value="DNA polymerase III, tau subunit, domain V"/>
    <property type="match status" value="1"/>
</dbReference>
<feature type="compositionally biased region" description="Low complexity" evidence="12">
    <location>
        <begin position="437"/>
        <end position="448"/>
    </location>
</feature>
<dbReference type="InterPro" id="IPR022754">
    <property type="entry name" value="DNA_pol_III_gamma-3"/>
</dbReference>
<dbReference type="SUPFAM" id="SSF52540">
    <property type="entry name" value="P-loop containing nucleoside triphosphate hydrolases"/>
    <property type="match status" value="1"/>
</dbReference>
<proteinExistence type="inferred from homology"/>
<evidence type="ECO:0000256" key="5">
    <source>
        <dbReference type="ARBA" id="ARBA00022723"/>
    </source>
</evidence>
<evidence type="ECO:0000256" key="11">
    <source>
        <dbReference type="RuleBase" id="RU364063"/>
    </source>
</evidence>
<feature type="region of interest" description="Disordered" evidence="12">
    <location>
        <begin position="485"/>
        <end position="517"/>
    </location>
</feature>
<comment type="function">
    <text evidence="11">DNA polymerase III is a complex, multichain enzyme responsible for most of the replicative synthesis in bacteria. This DNA polymerase also exhibits 3' to 5' exonuclease activity.</text>
</comment>
<evidence type="ECO:0000256" key="10">
    <source>
        <dbReference type="ARBA" id="ARBA00049244"/>
    </source>
</evidence>
<accession>A0ABW8PUC5</accession>
<protein>
    <recommendedName>
        <fullName evidence="11">DNA polymerase III subunit gamma/tau</fullName>
        <ecNumber evidence="11">2.7.7.7</ecNumber>
    </recommendedName>
</protein>
<organism evidence="14 15">
    <name type="scientific">Marinospirillum alkalitolerans</name>
    <dbReference type="NCBI Taxonomy" id="3123374"/>
    <lineage>
        <taxon>Bacteria</taxon>
        <taxon>Pseudomonadati</taxon>
        <taxon>Pseudomonadota</taxon>
        <taxon>Gammaproteobacteria</taxon>
        <taxon>Oceanospirillales</taxon>
        <taxon>Oceanospirillaceae</taxon>
        <taxon>Marinospirillum</taxon>
    </lineage>
</organism>
<dbReference type="InterPro" id="IPR003593">
    <property type="entry name" value="AAA+_ATPase"/>
</dbReference>
<dbReference type="InterPro" id="IPR038249">
    <property type="entry name" value="PolIII_tau_V_sf"/>
</dbReference>
<keyword evidence="9 11" id="KW-0239">DNA-directed DNA polymerase</keyword>
<dbReference type="Gene3D" id="1.20.272.10">
    <property type="match status" value="1"/>
</dbReference>
<dbReference type="Pfam" id="PF22608">
    <property type="entry name" value="DNAX_ATPase_lid"/>
    <property type="match status" value="1"/>
</dbReference>
<feature type="compositionally biased region" description="Basic and acidic residues" evidence="12">
    <location>
        <begin position="487"/>
        <end position="505"/>
    </location>
</feature>
<dbReference type="PRINTS" id="PR00300">
    <property type="entry name" value="CLPPROTEASEA"/>
</dbReference>
<feature type="compositionally biased region" description="Pro residues" evidence="12">
    <location>
        <begin position="367"/>
        <end position="378"/>
    </location>
</feature>
<dbReference type="NCBIfam" id="NF005942">
    <property type="entry name" value="PRK07994.1"/>
    <property type="match status" value="1"/>
</dbReference>
<dbReference type="InterPro" id="IPR008921">
    <property type="entry name" value="DNA_pol3_clamp-load_cplx_C"/>
</dbReference>
<evidence type="ECO:0000256" key="1">
    <source>
        <dbReference type="ARBA" id="ARBA00006360"/>
    </source>
</evidence>
<reference evidence="14 15" key="1">
    <citation type="submission" date="2024-02" db="EMBL/GenBank/DDBJ databases">
        <title>Marinospirillum sp. MEB 164 isolated from Lonar lake sediment.</title>
        <authorList>
            <person name="Joshi A."/>
            <person name="Thite S."/>
        </authorList>
    </citation>
    <scope>NUCLEOTIDE SEQUENCE [LARGE SCALE GENOMIC DNA]</scope>
    <source>
        <strain evidence="14 15">MEB164</strain>
    </source>
</reference>
<keyword evidence="2 11" id="KW-0808">Transferase</keyword>
<evidence type="ECO:0000259" key="13">
    <source>
        <dbReference type="SMART" id="SM00382"/>
    </source>
</evidence>
<evidence type="ECO:0000256" key="7">
    <source>
        <dbReference type="ARBA" id="ARBA00022833"/>
    </source>
</evidence>
<evidence type="ECO:0000256" key="6">
    <source>
        <dbReference type="ARBA" id="ARBA00022741"/>
    </source>
</evidence>
<dbReference type="Proteomes" id="UP001621714">
    <property type="component" value="Unassembled WGS sequence"/>
</dbReference>
<dbReference type="RefSeq" id="WP_405336783.1">
    <property type="nucleotide sequence ID" value="NZ_JBANFI010000001.1"/>
</dbReference>
<dbReference type="Gene3D" id="3.40.50.300">
    <property type="entry name" value="P-loop containing nucleotide triphosphate hydrolases"/>
    <property type="match status" value="1"/>
</dbReference>
<evidence type="ECO:0000256" key="4">
    <source>
        <dbReference type="ARBA" id="ARBA00022705"/>
    </source>
</evidence>
<evidence type="ECO:0000256" key="8">
    <source>
        <dbReference type="ARBA" id="ARBA00022840"/>
    </source>
</evidence>
<comment type="similarity">
    <text evidence="1 11">Belongs to the DnaX/STICHEL family.</text>
</comment>
<dbReference type="Pfam" id="PF12169">
    <property type="entry name" value="DNA_pol3_gamma3"/>
    <property type="match status" value="1"/>
</dbReference>
<comment type="catalytic activity">
    <reaction evidence="10 11">
        <text>DNA(n) + a 2'-deoxyribonucleoside 5'-triphosphate = DNA(n+1) + diphosphate</text>
        <dbReference type="Rhea" id="RHEA:22508"/>
        <dbReference type="Rhea" id="RHEA-COMP:17339"/>
        <dbReference type="Rhea" id="RHEA-COMP:17340"/>
        <dbReference type="ChEBI" id="CHEBI:33019"/>
        <dbReference type="ChEBI" id="CHEBI:61560"/>
        <dbReference type="ChEBI" id="CHEBI:173112"/>
        <dbReference type="EC" id="2.7.7.7"/>
    </reaction>
</comment>
<evidence type="ECO:0000313" key="14">
    <source>
        <dbReference type="EMBL" id="MFK7159872.1"/>
    </source>
</evidence>
<dbReference type="CDD" id="cd00009">
    <property type="entry name" value="AAA"/>
    <property type="match status" value="1"/>
</dbReference>
<dbReference type="PANTHER" id="PTHR11669:SF0">
    <property type="entry name" value="PROTEIN STICHEL-LIKE 2"/>
    <property type="match status" value="1"/>
</dbReference>
<feature type="compositionally biased region" description="Polar residues" evidence="12">
    <location>
        <begin position="396"/>
        <end position="418"/>
    </location>
</feature>
<dbReference type="NCBIfam" id="TIGR02397">
    <property type="entry name" value="dnaX_nterm"/>
    <property type="match status" value="1"/>
</dbReference>
<dbReference type="InterPro" id="IPR027417">
    <property type="entry name" value="P-loop_NTPase"/>
</dbReference>
<dbReference type="InterPro" id="IPR012763">
    <property type="entry name" value="DNA_pol_III_sug/sutau_N"/>
</dbReference>
<dbReference type="Gene3D" id="1.10.8.60">
    <property type="match status" value="1"/>
</dbReference>
<dbReference type="InterPro" id="IPR050238">
    <property type="entry name" value="DNA_Rep/Repair_Clamp_Loader"/>
</dbReference>
<evidence type="ECO:0000256" key="12">
    <source>
        <dbReference type="SAM" id="MobiDB-lite"/>
    </source>
</evidence>
<dbReference type="NCBIfam" id="NF004046">
    <property type="entry name" value="PRK05563.1"/>
    <property type="match status" value="1"/>
</dbReference>
<dbReference type="InterPro" id="IPR001270">
    <property type="entry name" value="ClpA/B"/>
</dbReference>